<gene>
    <name evidence="2" type="ORF">LF1_52140</name>
    <name evidence="3" type="ORF">LF1_52210</name>
</gene>
<accession>A0A5B1CAR9</accession>
<dbReference type="EMBL" id="VRLW01000002">
    <property type="protein sequence ID" value="KAA1257365.1"/>
    <property type="molecule type" value="Genomic_DNA"/>
</dbReference>
<comment type="caution">
    <text evidence="3">The sequence shown here is derived from an EMBL/GenBank/DDBJ whole genome shotgun (WGS) entry which is preliminary data.</text>
</comment>
<dbReference type="EMBL" id="VRLW01000002">
    <property type="protein sequence ID" value="KAA1257372.1"/>
    <property type="molecule type" value="Genomic_DNA"/>
</dbReference>
<keyword evidence="1" id="KW-1133">Transmembrane helix</keyword>
<proteinExistence type="predicted"/>
<keyword evidence="1" id="KW-0472">Membrane</keyword>
<evidence type="ECO:0000313" key="3">
    <source>
        <dbReference type="EMBL" id="KAA1257372.1"/>
    </source>
</evidence>
<name>A0A5B1CAR9_9BACT</name>
<keyword evidence="4" id="KW-1185">Reference proteome</keyword>
<dbReference type="RefSeq" id="WP_068267396.1">
    <property type="nucleotide sequence ID" value="NZ_LWSK01000199.1"/>
</dbReference>
<organism evidence="3 4">
    <name type="scientific">Rubripirellula obstinata</name>
    <dbReference type="NCBI Taxonomy" id="406547"/>
    <lineage>
        <taxon>Bacteria</taxon>
        <taxon>Pseudomonadati</taxon>
        <taxon>Planctomycetota</taxon>
        <taxon>Planctomycetia</taxon>
        <taxon>Pirellulales</taxon>
        <taxon>Pirellulaceae</taxon>
        <taxon>Rubripirellula</taxon>
    </lineage>
</organism>
<reference evidence="3 4" key="1">
    <citation type="submission" date="2019-08" db="EMBL/GenBank/DDBJ databases">
        <title>Deep-cultivation of Planctomycetes and their phenomic and genomic characterization uncovers novel biology.</title>
        <authorList>
            <person name="Wiegand S."/>
            <person name="Jogler M."/>
            <person name="Boedeker C."/>
            <person name="Pinto D."/>
            <person name="Vollmers J."/>
            <person name="Rivas-Marin E."/>
            <person name="Kohn T."/>
            <person name="Peeters S.H."/>
            <person name="Heuer A."/>
            <person name="Rast P."/>
            <person name="Oberbeckmann S."/>
            <person name="Bunk B."/>
            <person name="Jeske O."/>
            <person name="Meyerdierks A."/>
            <person name="Storesund J.E."/>
            <person name="Kallscheuer N."/>
            <person name="Luecker S."/>
            <person name="Lage O.M."/>
            <person name="Pohl T."/>
            <person name="Merkel B.J."/>
            <person name="Hornburger P."/>
            <person name="Mueller R.-W."/>
            <person name="Bruemmer F."/>
            <person name="Labrenz M."/>
            <person name="Spormann A.M."/>
            <person name="Op Den Camp H."/>
            <person name="Overmann J."/>
            <person name="Amann R."/>
            <person name="Jetten M.S.M."/>
            <person name="Mascher T."/>
            <person name="Medema M.H."/>
            <person name="Devos D.P."/>
            <person name="Kaster A.-K."/>
            <person name="Ovreas L."/>
            <person name="Rohde M."/>
            <person name="Galperin M.Y."/>
            <person name="Jogler C."/>
        </authorList>
    </citation>
    <scope>NUCLEOTIDE SEQUENCE [LARGE SCALE GENOMIC DNA]</scope>
    <source>
        <strain evidence="3 4">LF1</strain>
    </source>
</reference>
<dbReference type="AlphaFoldDB" id="A0A5B1CAR9"/>
<evidence type="ECO:0000313" key="2">
    <source>
        <dbReference type="EMBL" id="KAA1257365.1"/>
    </source>
</evidence>
<evidence type="ECO:0000313" key="4">
    <source>
        <dbReference type="Proteomes" id="UP000322699"/>
    </source>
</evidence>
<feature type="transmembrane region" description="Helical" evidence="1">
    <location>
        <begin position="114"/>
        <end position="135"/>
    </location>
</feature>
<protein>
    <recommendedName>
        <fullName evidence="5">DUF3592 domain-containing protein</fullName>
    </recommendedName>
</protein>
<evidence type="ECO:0000256" key="1">
    <source>
        <dbReference type="SAM" id="Phobius"/>
    </source>
</evidence>
<sequence>MRNLLLGLLAIAFATALAAVFYRELRYTFFAEIITARVTSVEERFAGYRSGRGTNPRIVADVEYSYDNGTEMRSGKASLESGWYQAGDLIQLQSIGENFADTRILTPFVGMRQFAIKACTVLTGVLLPVLAAFHFRKTITSLRSNAQSE</sequence>
<dbReference type="Proteomes" id="UP000322699">
    <property type="component" value="Unassembled WGS sequence"/>
</dbReference>
<evidence type="ECO:0008006" key="5">
    <source>
        <dbReference type="Google" id="ProtNLM"/>
    </source>
</evidence>
<keyword evidence="1" id="KW-0812">Transmembrane</keyword>